<dbReference type="Gene3D" id="3.10.450.160">
    <property type="entry name" value="inner membrane protein cigr"/>
    <property type="match status" value="1"/>
</dbReference>
<dbReference type="PROSITE" id="PS51257">
    <property type="entry name" value="PROKAR_LIPOPROTEIN"/>
    <property type="match status" value="1"/>
</dbReference>
<keyword evidence="4" id="KW-1185">Reference proteome</keyword>
<protein>
    <submittedName>
        <fullName evidence="3">Excinuclease ABC subunit A</fullName>
    </submittedName>
</protein>
<feature type="chain" id="PRO_5046005376" evidence="2">
    <location>
        <begin position="25"/>
        <end position="121"/>
    </location>
</feature>
<evidence type="ECO:0000313" key="3">
    <source>
        <dbReference type="EMBL" id="MFC2967141.1"/>
    </source>
</evidence>
<organism evidence="3 4">
    <name type="scientific">Acidimangrovimonas pyrenivorans</name>
    <dbReference type="NCBI Taxonomy" id="2030798"/>
    <lineage>
        <taxon>Bacteria</taxon>
        <taxon>Pseudomonadati</taxon>
        <taxon>Pseudomonadota</taxon>
        <taxon>Alphaproteobacteria</taxon>
        <taxon>Rhodobacterales</taxon>
        <taxon>Paracoccaceae</taxon>
        <taxon>Acidimangrovimonas</taxon>
    </lineage>
</organism>
<sequence length="121" mass="13050">MRQITSRALLAAALLGLGGLALGAAPVAAGGCPPGLQKKHNGCRPPGLAKKPRHREERHRWREGDRIGRSDYVILRDYRRYGLPPLPDGAVYVSLGGQLLRVDADTLKVLGVVGLVRDLLN</sequence>
<reference evidence="4" key="1">
    <citation type="journal article" date="2019" name="Int. J. Syst. Evol. Microbiol.">
        <title>The Global Catalogue of Microorganisms (GCM) 10K type strain sequencing project: providing services to taxonomists for standard genome sequencing and annotation.</title>
        <authorList>
            <consortium name="The Broad Institute Genomics Platform"/>
            <consortium name="The Broad Institute Genome Sequencing Center for Infectious Disease"/>
            <person name="Wu L."/>
            <person name="Ma J."/>
        </authorList>
    </citation>
    <scope>NUCLEOTIDE SEQUENCE [LARGE SCALE GENOMIC DNA]</scope>
    <source>
        <strain evidence="4">KCTC 62192</strain>
    </source>
</reference>
<gene>
    <name evidence="3" type="ORF">ACFOES_03470</name>
</gene>
<dbReference type="RefSeq" id="WP_377831781.1">
    <property type="nucleotide sequence ID" value="NZ_JBHRSK010000004.1"/>
</dbReference>
<feature type="region of interest" description="Disordered" evidence="1">
    <location>
        <begin position="38"/>
        <end position="62"/>
    </location>
</feature>
<name>A0ABV7ACU0_9RHOB</name>
<proteinExistence type="predicted"/>
<accession>A0ABV7ACU0</accession>
<evidence type="ECO:0000313" key="4">
    <source>
        <dbReference type="Proteomes" id="UP001595443"/>
    </source>
</evidence>
<evidence type="ECO:0000256" key="1">
    <source>
        <dbReference type="SAM" id="MobiDB-lite"/>
    </source>
</evidence>
<keyword evidence="2" id="KW-0732">Signal</keyword>
<dbReference type="EMBL" id="JBHRSK010000004">
    <property type="protein sequence ID" value="MFC2967141.1"/>
    <property type="molecule type" value="Genomic_DNA"/>
</dbReference>
<evidence type="ECO:0000256" key="2">
    <source>
        <dbReference type="SAM" id="SignalP"/>
    </source>
</evidence>
<feature type="signal peptide" evidence="2">
    <location>
        <begin position="1"/>
        <end position="24"/>
    </location>
</feature>
<comment type="caution">
    <text evidence="3">The sequence shown here is derived from an EMBL/GenBank/DDBJ whole genome shotgun (WGS) entry which is preliminary data.</text>
</comment>
<dbReference type="Proteomes" id="UP001595443">
    <property type="component" value="Unassembled WGS sequence"/>
</dbReference>